<dbReference type="PANTHER" id="PTHR43661">
    <property type="entry name" value="D-XYLONATE DEHYDRATASE"/>
    <property type="match status" value="1"/>
</dbReference>
<sequence>SGLSIGHISPEAASGGAIGLIKNGDIIDIDIPKRKINVNLLPEDLENRRIAMDETGSSAWQPTSRNREVSQALKAYAMMASSASDGAVRVLPDENTDA</sequence>
<dbReference type="GO" id="GO:0005829">
    <property type="term" value="C:cytosol"/>
    <property type="evidence" value="ECO:0007669"/>
    <property type="project" value="TreeGrafter"/>
</dbReference>
<dbReference type="Pfam" id="PF24877">
    <property type="entry name" value="ILV_EDD_C"/>
    <property type="match status" value="1"/>
</dbReference>
<accession>A0A382DTC9</accession>
<feature type="domain" description="Dihydroxy-acid/6-phosphogluconate dehydratase C-terminal" evidence="1">
    <location>
        <begin position="2"/>
        <end position="87"/>
    </location>
</feature>
<dbReference type="InterPro" id="IPR056740">
    <property type="entry name" value="ILV_EDD_C"/>
</dbReference>
<dbReference type="SUPFAM" id="SSF52016">
    <property type="entry name" value="LeuD/IlvD-like"/>
    <property type="match status" value="1"/>
</dbReference>
<gene>
    <name evidence="2" type="ORF">METZ01_LOCUS194544</name>
</gene>
<dbReference type="InterPro" id="IPR042096">
    <property type="entry name" value="Dihydro-acid_dehy_C"/>
</dbReference>
<dbReference type="Gene3D" id="3.50.30.80">
    <property type="entry name" value="IlvD/EDD C-terminal domain-like"/>
    <property type="match status" value="1"/>
</dbReference>
<dbReference type="EMBL" id="UINC01041012">
    <property type="protein sequence ID" value="SVB41690.1"/>
    <property type="molecule type" value="Genomic_DNA"/>
</dbReference>
<evidence type="ECO:0000313" key="2">
    <source>
        <dbReference type="EMBL" id="SVB41690.1"/>
    </source>
</evidence>
<dbReference type="PANTHER" id="PTHR43661:SF3">
    <property type="entry name" value="D-XYLONATE DEHYDRATASE YAGF-RELATED"/>
    <property type="match status" value="1"/>
</dbReference>
<dbReference type="AlphaFoldDB" id="A0A382DTC9"/>
<dbReference type="GO" id="GO:0016836">
    <property type="term" value="F:hydro-lyase activity"/>
    <property type="evidence" value="ECO:0007669"/>
    <property type="project" value="TreeGrafter"/>
</dbReference>
<proteinExistence type="predicted"/>
<protein>
    <recommendedName>
        <fullName evidence="1">Dihydroxy-acid/6-phosphogluconate dehydratase C-terminal domain-containing protein</fullName>
    </recommendedName>
</protein>
<name>A0A382DTC9_9ZZZZ</name>
<feature type="non-terminal residue" evidence="2">
    <location>
        <position position="1"/>
    </location>
</feature>
<evidence type="ECO:0000259" key="1">
    <source>
        <dbReference type="Pfam" id="PF24877"/>
    </source>
</evidence>
<reference evidence="2" key="1">
    <citation type="submission" date="2018-05" db="EMBL/GenBank/DDBJ databases">
        <authorList>
            <person name="Lanie J.A."/>
            <person name="Ng W.-L."/>
            <person name="Kazmierczak K.M."/>
            <person name="Andrzejewski T.M."/>
            <person name="Davidsen T.M."/>
            <person name="Wayne K.J."/>
            <person name="Tettelin H."/>
            <person name="Glass J.I."/>
            <person name="Rusch D."/>
            <person name="Podicherti R."/>
            <person name="Tsui H.-C.T."/>
            <person name="Winkler M.E."/>
        </authorList>
    </citation>
    <scope>NUCLEOTIDE SEQUENCE</scope>
</reference>
<organism evidence="2">
    <name type="scientific">marine metagenome</name>
    <dbReference type="NCBI Taxonomy" id="408172"/>
    <lineage>
        <taxon>unclassified sequences</taxon>
        <taxon>metagenomes</taxon>
        <taxon>ecological metagenomes</taxon>
    </lineage>
</organism>